<keyword evidence="1" id="KW-0732">Signal</keyword>
<sequence length="135" mass="15445">MTIHILLQFIMSIIFNIITQEILSAATISSTIDKKIYDINNIIKDIKADIEIYQKTNNIQDLTLSSEDEDFNDFIISKLNLLQSINKPDMILTSRAWYCDQIPCMNTQDCSTQPGVRLNCHGCNTSRGNWGYCMD</sequence>
<evidence type="ECO:0008006" key="4">
    <source>
        <dbReference type="Google" id="ProtNLM"/>
    </source>
</evidence>
<dbReference type="Proteomes" id="UP000670092">
    <property type="component" value="Unassembled WGS sequence"/>
</dbReference>
<feature type="signal peptide" evidence="1">
    <location>
        <begin position="1"/>
        <end position="19"/>
    </location>
</feature>
<evidence type="ECO:0000313" key="2">
    <source>
        <dbReference type="EMBL" id="KAG5296531.1"/>
    </source>
</evidence>
<dbReference type="EMBL" id="JAEVHI010000003">
    <property type="protein sequence ID" value="KAG5296531.1"/>
    <property type="molecule type" value="Genomic_DNA"/>
</dbReference>
<gene>
    <name evidence="2" type="ORF">I7I52_07266</name>
</gene>
<comment type="caution">
    <text evidence="2">The sequence shown here is derived from an EMBL/GenBank/DDBJ whole genome shotgun (WGS) entry which is preliminary data.</text>
</comment>
<reference evidence="2 3" key="1">
    <citation type="submission" date="2021-01" db="EMBL/GenBank/DDBJ databases">
        <title>Chromosome-level genome assembly of a human fungal pathogen reveals clustering of transcriptionally co-regulated genes.</title>
        <authorList>
            <person name="Voorhies M."/>
            <person name="Cohen S."/>
            <person name="Shea T.P."/>
            <person name="Petrus S."/>
            <person name="Munoz J.F."/>
            <person name="Poplawski S."/>
            <person name="Goldman W.E."/>
            <person name="Michael T."/>
            <person name="Cuomo C.A."/>
            <person name="Sil A."/>
            <person name="Beyhan S."/>
        </authorList>
    </citation>
    <scope>NUCLEOTIDE SEQUENCE [LARGE SCALE GENOMIC DNA]</scope>
    <source>
        <strain evidence="2 3">G184AR</strain>
    </source>
</reference>
<organism evidence="2 3">
    <name type="scientific">Ajellomyces capsulatus</name>
    <name type="common">Darling's disease fungus</name>
    <name type="synonym">Histoplasma capsulatum</name>
    <dbReference type="NCBI Taxonomy" id="5037"/>
    <lineage>
        <taxon>Eukaryota</taxon>
        <taxon>Fungi</taxon>
        <taxon>Dikarya</taxon>
        <taxon>Ascomycota</taxon>
        <taxon>Pezizomycotina</taxon>
        <taxon>Eurotiomycetes</taxon>
        <taxon>Eurotiomycetidae</taxon>
        <taxon>Onygenales</taxon>
        <taxon>Ajellomycetaceae</taxon>
        <taxon>Histoplasma</taxon>
    </lineage>
</organism>
<evidence type="ECO:0000256" key="1">
    <source>
        <dbReference type="SAM" id="SignalP"/>
    </source>
</evidence>
<accession>A0A8H7YSS0</accession>
<feature type="chain" id="PRO_5034525533" description="Secreted protein" evidence="1">
    <location>
        <begin position="20"/>
        <end position="135"/>
    </location>
</feature>
<proteinExistence type="predicted"/>
<dbReference type="VEuPathDB" id="FungiDB:I7I52_07266"/>
<protein>
    <recommendedName>
        <fullName evidence="4">Secreted protein</fullName>
    </recommendedName>
</protein>
<name>A0A8H7YSS0_AJECA</name>
<evidence type="ECO:0000313" key="3">
    <source>
        <dbReference type="Proteomes" id="UP000670092"/>
    </source>
</evidence>
<dbReference type="AlphaFoldDB" id="A0A8H7YSS0"/>